<dbReference type="OrthoDB" id="5986138at2759"/>
<organism evidence="1 2">
    <name type="scientific">Paramuricea clavata</name>
    <name type="common">Red gorgonian</name>
    <name type="synonym">Violescent sea-whip</name>
    <dbReference type="NCBI Taxonomy" id="317549"/>
    <lineage>
        <taxon>Eukaryota</taxon>
        <taxon>Metazoa</taxon>
        <taxon>Cnidaria</taxon>
        <taxon>Anthozoa</taxon>
        <taxon>Octocorallia</taxon>
        <taxon>Malacalcyonacea</taxon>
        <taxon>Plexauridae</taxon>
        <taxon>Paramuricea</taxon>
    </lineage>
</organism>
<name>A0A7D9LZ57_PARCT</name>
<sequence length="100" mass="11362">MDMSEYTKLLNEASINNTEKFKSVSLERPKSRGRPVKHYPLLWKEKELETAVRKILPIEIADSICPKGSRLANLYGLPKTHKPQLAMRPILSPTELTTSS</sequence>
<reference evidence="1" key="1">
    <citation type="submission" date="2020-04" db="EMBL/GenBank/DDBJ databases">
        <authorList>
            <person name="Alioto T."/>
            <person name="Alioto T."/>
            <person name="Gomez Garrido J."/>
        </authorList>
    </citation>
    <scope>NUCLEOTIDE SEQUENCE</scope>
    <source>
        <strain evidence="1">A484AB</strain>
    </source>
</reference>
<evidence type="ECO:0000313" key="1">
    <source>
        <dbReference type="EMBL" id="CAB4041388.1"/>
    </source>
</evidence>
<proteinExistence type="predicted"/>
<keyword evidence="2" id="KW-1185">Reference proteome</keyword>
<dbReference type="AlphaFoldDB" id="A0A7D9LZ57"/>
<dbReference type="Proteomes" id="UP001152795">
    <property type="component" value="Unassembled WGS sequence"/>
</dbReference>
<accession>A0A7D9LZ57</accession>
<comment type="caution">
    <text evidence="1">The sequence shown here is derived from an EMBL/GenBank/DDBJ whole genome shotgun (WGS) entry which is preliminary data.</text>
</comment>
<evidence type="ECO:0000313" key="2">
    <source>
        <dbReference type="Proteomes" id="UP001152795"/>
    </source>
</evidence>
<gene>
    <name evidence="1" type="ORF">PACLA_8A052068</name>
</gene>
<dbReference type="EMBL" id="CACRXK020028235">
    <property type="protein sequence ID" value="CAB4041388.1"/>
    <property type="molecule type" value="Genomic_DNA"/>
</dbReference>
<protein>
    <submittedName>
        <fullName evidence="1">Uncharacterized protein</fullName>
    </submittedName>
</protein>